<evidence type="ECO:0000313" key="2">
    <source>
        <dbReference type="Proteomes" id="UP000652761"/>
    </source>
</evidence>
<gene>
    <name evidence="1" type="ORF">Taro_054974</name>
</gene>
<protein>
    <submittedName>
        <fullName evidence="1">Uncharacterized protein</fullName>
    </submittedName>
</protein>
<dbReference type="EMBL" id="NMUH01011806">
    <property type="protein sequence ID" value="MQM21927.1"/>
    <property type="molecule type" value="Genomic_DNA"/>
</dbReference>
<proteinExistence type="predicted"/>
<reference evidence="1" key="1">
    <citation type="submission" date="2017-07" db="EMBL/GenBank/DDBJ databases">
        <title>Taro Niue Genome Assembly and Annotation.</title>
        <authorList>
            <person name="Atibalentja N."/>
            <person name="Keating K."/>
            <person name="Fields C.J."/>
        </authorList>
    </citation>
    <scope>NUCLEOTIDE SEQUENCE</scope>
    <source>
        <strain evidence="1">Niue_2</strain>
        <tissue evidence="1">Leaf</tissue>
    </source>
</reference>
<comment type="caution">
    <text evidence="1">The sequence shown here is derived from an EMBL/GenBank/DDBJ whole genome shotgun (WGS) entry which is preliminary data.</text>
</comment>
<sequence>MAVAIRVCRGLLSYRDKSLSWLAFSARPGLVAVAPTIAMVSRWLKGVRHGLVCLECFRGHGWRVDMCPRAGCALRTFWWECGRLPLYVQ</sequence>
<dbReference type="AlphaFoldDB" id="A0A843XSV6"/>
<name>A0A843XSV6_COLES</name>
<accession>A0A843XSV6</accession>
<organism evidence="1 2">
    <name type="scientific">Colocasia esculenta</name>
    <name type="common">Wild taro</name>
    <name type="synonym">Arum esculentum</name>
    <dbReference type="NCBI Taxonomy" id="4460"/>
    <lineage>
        <taxon>Eukaryota</taxon>
        <taxon>Viridiplantae</taxon>
        <taxon>Streptophyta</taxon>
        <taxon>Embryophyta</taxon>
        <taxon>Tracheophyta</taxon>
        <taxon>Spermatophyta</taxon>
        <taxon>Magnoliopsida</taxon>
        <taxon>Liliopsida</taxon>
        <taxon>Araceae</taxon>
        <taxon>Aroideae</taxon>
        <taxon>Colocasieae</taxon>
        <taxon>Colocasia</taxon>
    </lineage>
</organism>
<evidence type="ECO:0000313" key="1">
    <source>
        <dbReference type="EMBL" id="MQM21927.1"/>
    </source>
</evidence>
<keyword evidence="2" id="KW-1185">Reference proteome</keyword>
<dbReference type="Proteomes" id="UP000652761">
    <property type="component" value="Unassembled WGS sequence"/>
</dbReference>